<evidence type="ECO:0000313" key="12">
    <source>
        <dbReference type="EMBL" id="AFM24806.1"/>
    </source>
</evidence>
<keyword evidence="7 12" id="KW-0378">Hydrolase</keyword>
<dbReference type="Gene3D" id="3.50.30.50">
    <property type="entry name" value="Putative cyclase"/>
    <property type="match status" value="1"/>
</dbReference>
<evidence type="ECO:0000256" key="8">
    <source>
        <dbReference type="ARBA" id="ARBA00022833"/>
    </source>
</evidence>
<accession>I4C5G5</accession>
<dbReference type="KEGG" id="dti:Desti_2107"/>
<dbReference type="EC" id="3.5.1.9" evidence="4"/>
<dbReference type="InterPro" id="IPR037175">
    <property type="entry name" value="KFase_sf"/>
</dbReference>
<dbReference type="eggNOG" id="COG1878">
    <property type="taxonomic scope" value="Bacteria"/>
</dbReference>
<dbReference type="PANTHER" id="PTHR31118:SF12">
    <property type="entry name" value="CYCLASE-LIKE PROTEIN 2"/>
    <property type="match status" value="1"/>
</dbReference>
<evidence type="ECO:0000256" key="2">
    <source>
        <dbReference type="ARBA" id="ARBA00002204"/>
    </source>
</evidence>
<evidence type="ECO:0000256" key="4">
    <source>
        <dbReference type="ARBA" id="ARBA00012930"/>
    </source>
</evidence>
<protein>
    <recommendedName>
        <fullName evidence="5">Kynurenine formamidase</fullName>
        <ecNumber evidence="4">3.5.1.9</ecNumber>
    </recommendedName>
</protein>
<dbReference type="PANTHER" id="PTHR31118">
    <property type="entry name" value="CYCLASE-LIKE PROTEIN 2"/>
    <property type="match status" value="1"/>
</dbReference>
<dbReference type="AlphaFoldDB" id="I4C5G5"/>
<dbReference type="STRING" id="706587.Desti_2107"/>
<reference evidence="13" key="1">
    <citation type="submission" date="2012-06" db="EMBL/GenBank/DDBJ databases">
        <title>Complete sequence of chromosome of Desulfomonile tiedjei DSM 6799.</title>
        <authorList>
            <person name="Lucas S."/>
            <person name="Copeland A."/>
            <person name="Lapidus A."/>
            <person name="Glavina del Rio T."/>
            <person name="Dalin E."/>
            <person name="Tice H."/>
            <person name="Bruce D."/>
            <person name="Goodwin L."/>
            <person name="Pitluck S."/>
            <person name="Peters L."/>
            <person name="Ovchinnikova G."/>
            <person name="Zeytun A."/>
            <person name="Lu M."/>
            <person name="Kyrpides N."/>
            <person name="Mavromatis K."/>
            <person name="Ivanova N."/>
            <person name="Brettin T."/>
            <person name="Detter J.C."/>
            <person name="Han C."/>
            <person name="Larimer F."/>
            <person name="Land M."/>
            <person name="Hauser L."/>
            <person name="Markowitz V."/>
            <person name="Cheng J.-F."/>
            <person name="Hugenholtz P."/>
            <person name="Woyke T."/>
            <person name="Wu D."/>
            <person name="Spring S."/>
            <person name="Schroeder M."/>
            <person name="Brambilla E."/>
            <person name="Klenk H.-P."/>
            <person name="Eisen J.A."/>
        </authorList>
    </citation>
    <scope>NUCLEOTIDE SEQUENCE [LARGE SCALE GENOMIC DNA]</scope>
    <source>
        <strain evidence="13">ATCC 49306 / DSM 6799 / DCB-1</strain>
    </source>
</reference>
<dbReference type="OrthoDB" id="7067800at2"/>
<proteinExistence type="predicted"/>
<dbReference type="GO" id="GO:0046872">
    <property type="term" value="F:metal ion binding"/>
    <property type="evidence" value="ECO:0007669"/>
    <property type="project" value="UniProtKB-KW"/>
</dbReference>
<evidence type="ECO:0000256" key="10">
    <source>
        <dbReference type="ARBA" id="ARBA00048496"/>
    </source>
</evidence>
<keyword evidence="8" id="KW-0862">Zinc</keyword>
<evidence type="ECO:0000256" key="7">
    <source>
        <dbReference type="ARBA" id="ARBA00022801"/>
    </source>
</evidence>
<evidence type="ECO:0000256" key="11">
    <source>
        <dbReference type="ARBA" id="ARBA00060547"/>
    </source>
</evidence>
<comment type="catalytic activity">
    <reaction evidence="10">
        <text>N-formyl-L-kynurenine + H2O = L-kynurenine + formate + H(+)</text>
        <dbReference type="Rhea" id="RHEA:13009"/>
        <dbReference type="ChEBI" id="CHEBI:15377"/>
        <dbReference type="ChEBI" id="CHEBI:15378"/>
        <dbReference type="ChEBI" id="CHEBI:15740"/>
        <dbReference type="ChEBI" id="CHEBI:57959"/>
        <dbReference type="ChEBI" id="CHEBI:58629"/>
        <dbReference type="EC" id="3.5.1.9"/>
    </reaction>
</comment>
<dbReference type="GO" id="GO:0019441">
    <property type="term" value="P:L-tryptophan catabolic process to kynurenine"/>
    <property type="evidence" value="ECO:0007669"/>
    <property type="project" value="InterPro"/>
</dbReference>
<dbReference type="RefSeq" id="WP_014809950.1">
    <property type="nucleotide sequence ID" value="NC_018025.1"/>
</dbReference>
<comment type="subunit">
    <text evidence="3">Homodimer.</text>
</comment>
<dbReference type="InterPro" id="IPR007325">
    <property type="entry name" value="KFase/CYL"/>
</dbReference>
<organism evidence="12 13">
    <name type="scientific">Desulfomonile tiedjei (strain ATCC 49306 / DSM 6799 / DCB-1)</name>
    <dbReference type="NCBI Taxonomy" id="706587"/>
    <lineage>
        <taxon>Bacteria</taxon>
        <taxon>Pseudomonadati</taxon>
        <taxon>Thermodesulfobacteriota</taxon>
        <taxon>Desulfomonilia</taxon>
        <taxon>Desulfomonilales</taxon>
        <taxon>Desulfomonilaceae</taxon>
        <taxon>Desulfomonile</taxon>
    </lineage>
</organism>
<gene>
    <name evidence="12" type="ordered locus">Desti_2107</name>
</gene>
<dbReference type="FunFam" id="3.50.30.50:FF:000001">
    <property type="entry name" value="Kynurenine formamidase"/>
    <property type="match status" value="1"/>
</dbReference>
<evidence type="ECO:0000256" key="9">
    <source>
        <dbReference type="ARBA" id="ARBA00023079"/>
    </source>
</evidence>
<evidence type="ECO:0000256" key="1">
    <source>
        <dbReference type="ARBA" id="ARBA00001947"/>
    </source>
</evidence>
<keyword evidence="6" id="KW-0479">Metal-binding</keyword>
<keyword evidence="9" id="KW-0823">Tryptophan catabolism</keyword>
<name>I4C5G5_DESTA</name>
<comment type="pathway">
    <text evidence="11">Amino-acid degradation; L-tryptophan degradation via kynurenine pathway; L-kynurenine from L-tryptophan: step 2/2.</text>
</comment>
<sequence>MKIHDVTLTISSSLPIYPGNPDVRITRVHTIGKDHHSNLTKIEMGTHTGTHVDAPIHFIEGSAAAEALDISALIGPAAVIDATHENIISAECLERLSIPEGIERILFRTRNSAMWKSSPHDFVPEFVGISADGAEWLVNRGVKVVGIDYLSIAPFKKAAPTHNTLLAASVIPIEGLDLSTVDPGMYFLICLPLKIEGSDGSPARVVLIEDFETLS</sequence>
<evidence type="ECO:0000256" key="3">
    <source>
        <dbReference type="ARBA" id="ARBA00011738"/>
    </source>
</evidence>
<dbReference type="SUPFAM" id="SSF102198">
    <property type="entry name" value="Putative cyclase"/>
    <property type="match status" value="1"/>
</dbReference>
<dbReference type="HOGENOM" id="CLU_030671_3_1_7"/>
<dbReference type="Proteomes" id="UP000006055">
    <property type="component" value="Chromosome"/>
</dbReference>
<dbReference type="GO" id="GO:0004061">
    <property type="term" value="F:arylformamidase activity"/>
    <property type="evidence" value="ECO:0007669"/>
    <property type="project" value="UniProtKB-EC"/>
</dbReference>
<dbReference type="Pfam" id="PF04199">
    <property type="entry name" value="Cyclase"/>
    <property type="match status" value="1"/>
</dbReference>
<keyword evidence="13" id="KW-1185">Reference proteome</keyword>
<evidence type="ECO:0000313" key="13">
    <source>
        <dbReference type="Proteomes" id="UP000006055"/>
    </source>
</evidence>
<evidence type="ECO:0000256" key="6">
    <source>
        <dbReference type="ARBA" id="ARBA00022723"/>
    </source>
</evidence>
<comment type="function">
    <text evidence="2">Catalyzes the hydrolysis of N-formyl-L-kynurenine to L-kynurenine, the second step in the kynurenine pathway of tryptophan degradation.</text>
</comment>
<dbReference type="EMBL" id="CP003360">
    <property type="protein sequence ID" value="AFM24806.1"/>
    <property type="molecule type" value="Genomic_DNA"/>
</dbReference>
<comment type="cofactor">
    <cofactor evidence="1">
        <name>Zn(2+)</name>
        <dbReference type="ChEBI" id="CHEBI:29105"/>
    </cofactor>
</comment>
<evidence type="ECO:0000256" key="5">
    <source>
        <dbReference type="ARBA" id="ARBA00014889"/>
    </source>
</evidence>